<dbReference type="PANTHER" id="PTHR47186">
    <property type="entry name" value="LEUCINE-RICH REPEAT-CONTAINING PROTEIN 57"/>
    <property type="match status" value="1"/>
</dbReference>
<dbReference type="SUPFAM" id="SSF52058">
    <property type="entry name" value="L domain-like"/>
    <property type="match status" value="1"/>
</dbReference>
<dbReference type="GO" id="GO:0006952">
    <property type="term" value="P:defense response"/>
    <property type="evidence" value="ECO:0007669"/>
    <property type="project" value="UniProtKB-KW"/>
</dbReference>
<accession>A0AAV1R953</accession>
<comment type="caution">
    <text evidence="8">The sequence shown here is derived from an EMBL/GenBank/DDBJ whole genome shotgun (WGS) entry which is preliminary data.</text>
</comment>
<dbReference type="Proteomes" id="UP001314170">
    <property type="component" value="Unassembled WGS sequence"/>
</dbReference>
<dbReference type="PANTHER" id="PTHR47186:SF35">
    <property type="entry name" value="RX N-TERMINAL DOMAIN-CONTAINING PROTEIN"/>
    <property type="match status" value="1"/>
</dbReference>
<evidence type="ECO:0000256" key="4">
    <source>
        <dbReference type="SAM" id="MobiDB-lite"/>
    </source>
</evidence>
<keyword evidence="3" id="KW-0611">Plant defense</keyword>
<organism evidence="8 9">
    <name type="scientific">Dovyalis caffra</name>
    <dbReference type="NCBI Taxonomy" id="77055"/>
    <lineage>
        <taxon>Eukaryota</taxon>
        <taxon>Viridiplantae</taxon>
        <taxon>Streptophyta</taxon>
        <taxon>Embryophyta</taxon>
        <taxon>Tracheophyta</taxon>
        <taxon>Spermatophyta</taxon>
        <taxon>Magnoliopsida</taxon>
        <taxon>eudicotyledons</taxon>
        <taxon>Gunneridae</taxon>
        <taxon>Pentapetalae</taxon>
        <taxon>rosids</taxon>
        <taxon>fabids</taxon>
        <taxon>Malpighiales</taxon>
        <taxon>Salicaceae</taxon>
        <taxon>Flacourtieae</taxon>
        <taxon>Dovyalis</taxon>
    </lineage>
</organism>
<dbReference type="InterPro" id="IPR041118">
    <property type="entry name" value="Rx_N"/>
</dbReference>
<keyword evidence="2" id="KW-0547">Nucleotide-binding</keyword>
<dbReference type="AlphaFoldDB" id="A0AAV1R953"/>
<proteinExistence type="predicted"/>
<dbReference type="InterPro" id="IPR058922">
    <property type="entry name" value="WHD_DRP"/>
</dbReference>
<evidence type="ECO:0000313" key="9">
    <source>
        <dbReference type="Proteomes" id="UP001314170"/>
    </source>
</evidence>
<feature type="domain" description="Disease resistance R13L4/SHOC-2-like LRR" evidence="7">
    <location>
        <begin position="281"/>
        <end position="587"/>
    </location>
</feature>
<evidence type="ECO:0000313" key="8">
    <source>
        <dbReference type="EMBL" id="CAK7329020.1"/>
    </source>
</evidence>
<feature type="region of interest" description="Disordered" evidence="4">
    <location>
        <begin position="106"/>
        <end position="132"/>
    </location>
</feature>
<dbReference type="EMBL" id="CAWUPB010000905">
    <property type="protein sequence ID" value="CAK7329020.1"/>
    <property type="molecule type" value="Genomic_DNA"/>
</dbReference>
<keyword evidence="1" id="KW-0677">Repeat</keyword>
<protein>
    <recommendedName>
        <fullName evidence="10">Rx N-terminal domain-containing protein</fullName>
    </recommendedName>
</protein>
<evidence type="ECO:0000256" key="3">
    <source>
        <dbReference type="ARBA" id="ARBA00022821"/>
    </source>
</evidence>
<feature type="domain" description="Disease resistance protein winged helix" evidence="6">
    <location>
        <begin position="158"/>
        <end position="207"/>
    </location>
</feature>
<dbReference type="Pfam" id="PF23559">
    <property type="entry name" value="WHD_DRP"/>
    <property type="match status" value="1"/>
</dbReference>
<dbReference type="Gene3D" id="3.80.10.10">
    <property type="entry name" value="Ribonuclease Inhibitor"/>
    <property type="match status" value="1"/>
</dbReference>
<reference evidence="8 9" key="1">
    <citation type="submission" date="2024-01" db="EMBL/GenBank/DDBJ databases">
        <authorList>
            <person name="Waweru B."/>
        </authorList>
    </citation>
    <scope>NUCLEOTIDE SEQUENCE [LARGE SCALE GENOMIC DNA]</scope>
</reference>
<feature type="domain" description="Disease resistance N-terminal" evidence="5">
    <location>
        <begin position="6"/>
        <end position="81"/>
    </location>
</feature>
<dbReference type="Gene3D" id="1.20.5.4130">
    <property type="match status" value="1"/>
</dbReference>
<evidence type="ECO:0008006" key="10">
    <source>
        <dbReference type="Google" id="ProtNLM"/>
    </source>
</evidence>
<dbReference type="GO" id="GO:0000166">
    <property type="term" value="F:nucleotide binding"/>
    <property type="evidence" value="ECO:0007669"/>
    <property type="project" value="UniProtKB-KW"/>
</dbReference>
<dbReference type="InterPro" id="IPR055414">
    <property type="entry name" value="LRR_R13L4/SHOC2-like"/>
</dbReference>
<dbReference type="Pfam" id="PF18052">
    <property type="entry name" value="Rx_N"/>
    <property type="match status" value="1"/>
</dbReference>
<keyword evidence="9" id="KW-1185">Reference proteome</keyword>
<dbReference type="Pfam" id="PF23598">
    <property type="entry name" value="LRR_14"/>
    <property type="match status" value="1"/>
</dbReference>
<name>A0AAV1R953_9ROSI</name>
<evidence type="ECO:0000259" key="5">
    <source>
        <dbReference type="Pfam" id="PF18052"/>
    </source>
</evidence>
<evidence type="ECO:0000259" key="7">
    <source>
        <dbReference type="Pfam" id="PF23598"/>
    </source>
</evidence>
<evidence type="ECO:0000256" key="2">
    <source>
        <dbReference type="ARBA" id="ARBA00022741"/>
    </source>
</evidence>
<sequence>MAEATVNFFLQRLVSLLLRETETFAGLEDQMERIKGAIKEIRCFYGDRGNTEDDAAFSTWETELKNILDDLDDDVDELLFRWIINMGLKVESRLAETIHRMSELKNSSTIEGRRGKKKITRNSPMESKKSRQDLIQLPVKERSKMMEVTKSNFMDTEKNYWIAKGRLIRLLVAEGLIQEQAGQILEDVAEKNINELVSQGMLQVDDACRDNGTKVVVSSPYRVFLRDTYITAQPDSDFSIPTKARRILTPDMKKVARSLNNIRPRALFLFGKQELPDENWLNFEGAKFLRVLDLEDAKIKRLPDEVGDLIHLTFLGLKNNDINELPDRFGNLQALQTLDVRRCRDLTELPIQILKLVRLRHLKMHENKNVSGMKLPEGIGRLGSLLTLTGVYAGGGIAGELGKLTQLRRLGVMDVAEENASELYASIMEMQGLLSLSLEAKDTFDKGHLVLQDSFSPSPLLRKVRLEGRLEKIPNWLGSMEFLTKIRLGFSHLSENPTLVLQVLPNLKNLTLWHAYDGRQLGKDFCKAGGFPKLEVLIIASPVLEEWTELEEGALPRLQYLHFHSCSNLRMLPEGLQFVTTLEKLVLLPLLDEHEERLKPDGGVENYKIRHIPKITFIRTSAVASMFDAQFGTFPQPSTPSDR</sequence>
<dbReference type="InterPro" id="IPR032675">
    <property type="entry name" value="LRR_dom_sf"/>
</dbReference>
<gene>
    <name evidence="8" type="ORF">DCAF_LOCUS6767</name>
</gene>
<evidence type="ECO:0000259" key="6">
    <source>
        <dbReference type="Pfam" id="PF23559"/>
    </source>
</evidence>
<evidence type="ECO:0000256" key="1">
    <source>
        <dbReference type="ARBA" id="ARBA00022737"/>
    </source>
</evidence>